<keyword evidence="3" id="KW-0804">Transcription</keyword>
<evidence type="ECO:0000256" key="2">
    <source>
        <dbReference type="ARBA" id="ARBA00023082"/>
    </source>
</evidence>
<dbReference type="InterPro" id="IPR007627">
    <property type="entry name" value="RNA_pol_sigma70_r2"/>
</dbReference>
<dbReference type="SUPFAM" id="SSF88946">
    <property type="entry name" value="Sigma2 domain of RNA polymerase sigma factors"/>
    <property type="match status" value="1"/>
</dbReference>
<keyword evidence="6" id="KW-1185">Reference proteome</keyword>
<dbReference type="EMBL" id="JBHSYM010000043">
    <property type="protein sequence ID" value="MFC7014015.1"/>
    <property type="molecule type" value="Genomic_DNA"/>
</dbReference>
<comment type="caution">
    <text evidence="5">The sequence shown here is derived from an EMBL/GenBank/DDBJ whole genome shotgun (WGS) entry which is preliminary data.</text>
</comment>
<reference evidence="6" key="1">
    <citation type="journal article" date="2019" name="Int. J. Syst. Evol. Microbiol.">
        <title>The Global Catalogue of Microorganisms (GCM) 10K type strain sequencing project: providing services to taxonomists for standard genome sequencing and annotation.</title>
        <authorList>
            <consortium name="The Broad Institute Genomics Platform"/>
            <consortium name="The Broad Institute Genome Sequencing Center for Infectious Disease"/>
            <person name="Wu L."/>
            <person name="Ma J."/>
        </authorList>
    </citation>
    <scope>NUCLEOTIDE SEQUENCE [LARGE SCALE GENOMIC DNA]</scope>
    <source>
        <strain evidence="6">JCM 4855</strain>
    </source>
</reference>
<keyword evidence="1" id="KW-0805">Transcription regulation</keyword>
<dbReference type="RefSeq" id="WP_373303371.1">
    <property type="nucleotide sequence ID" value="NZ_BMWA01000013.1"/>
</dbReference>
<dbReference type="PANTHER" id="PTHR43133">
    <property type="entry name" value="RNA POLYMERASE ECF-TYPE SIGMA FACTO"/>
    <property type="match status" value="1"/>
</dbReference>
<protein>
    <submittedName>
        <fullName evidence="5">RNA polymerase sigma factor</fullName>
    </submittedName>
</protein>
<keyword evidence="2" id="KW-0731">Sigma factor</keyword>
<name>A0ABW2E5N5_9ACTN</name>
<evidence type="ECO:0000256" key="1">
    <source>
        <dbReference type="ARBA" id="ARBA00023015"/>
    </source>
</evidence>
<feature type="domain" description="RNA polymerase sigma-70 region 2" evidence="4">
    <location>
        <begin position="37"/>
        <end position="100"/>
    </location>
</feature>
<evidence type="ECO:0000313" key="5">
    <source>
        <dbReference type="EMBL" id="MFC7014015.1"/>
    </source>
</evidence>
<evidence type="ECO:0000313" key="6">
    <source>
        <dbReference type="Proteomes" id="UP001596409"/>
    </source>
</evidence>
<organism evidence="5 6">
    <name type="scientific">Streptomyces viridiviolaceus</name>
    <dbReference type="NCBI Taxonomy" id="68282"/>
    <lineage>
        <taxon>Bacteria</taxon>
        <taxon>Bacillati</taxon>
        <taxon>Actinomycetota</taxon>
        <taxon>Actinomycetes</taxon>
        <taxon>Kitasatosporales</taxon>
        <taxon>Streptomycetaceae</taxon>
        <taxon>Streptomyces</taxon>
    </lineage>
</organism>
<dbReference type="Pfam" id="PF04542">
    <property type="entry name" value="Sigma70_r2"/>
    <property type="match status" value="1"/>
</dbReference>
<evidence type="ECO:0000256" key="3">
    <source>
        <dbReference type="ARBA" id="ARBA00023163"/>
    </source>
</evidence>
<sequence>MGPRRHAPRVPANDPELNTALTQAQCGDETAFAALHRLLQPGLLGYLHGIVGEGAEDIAAAAWREIARDLPRFRGDGQGLRGWTASITRRHALQHLRRRDASVRSAEGDLPEVAATSAPARVMLSAESARAVLARLPRPQAEAVLLRHAILLDERAVARVMRRPRPVVRVLTRRGMGSLARLLGSEEVPHAVARSLGEPR</sequence>
<gene>
    <name evidence="5" type="ORF">ACFQMH_20265</name>
</gene>
<accession>A0ABW2E5N5</accession>
<dbReference type="Proteomes" id="UP001596409">
    <property type="component" value="Unassembled WGS sequence"/>
</dbReference>
<proteinExistence type="predicted"/>
<evidence type="ECO:0000259" key="4">
    <source>
        <dbReference type="Pfam" id="PF04542"/>
    </source>
</evidence>
<dbReference type="Gene3D" id="1.10.1740.10">
    <property type="match status" value="1"/>
</dbReference>
<dbReference type="InterPro" id="IPR013325">
    <property type="entry name" value="RNA_pol_sigma_r2"/>
</dbReference>
<dbReference type="PANTHER" id="PTHR43133:SF66">
    <property type="entry name" value="ECF RNA POLYMERASE SIGMA FACTOR SIGK"/>
    <property type="match status" value="1"/>
</dbReference>
<dbReference type="InterPro" id="IPR039425">
    <property type="entry name" value="RNA_pol_sigma-70-like"/>
</dbReference>